<dbReference type="EMBL" id="ASPP01007208">
    <property type="protein sequence ID" value="ETO27524.1"/>
    <property type="molecule type" value="Genomic_DNA"/>
</dbReference>
<dbReference type="AlphaFoldDB" id="X6NPB0"/>
<feature type="compositionally biased region" description="Low complexity" evidence="1">
    <location>
        <begin position="68"/>
        <end position="82"/>
    </location>
</feature>
<proteinExistence type="predicted"/>
<name>X6NPB0_RETFI</name>
<organism evidence="2 3">
    <name type="scientific">Reticulomyxa filosa</name>
    <dbReference type="NCBI Taxonomy" id="46433"/>
    <lineage>
        <taxon>Eukaryota</taxon>
        <taxon>Sar</taxon>
        <taxon>Rhizaria</taxon>
        <taxon>Retaria</taxon>
        <taxon>Foraminifera</taxon>
        <taxon>Monothalamids</taxon>
        <taxon>Reticulomyxidae</taxon>
        <taxon>Reticulomyxa</taxon>
    </lineage>
</organism>
<evidence type="ECO:0000313" key="3">
    <source>
        <dbReference type="Proteomes" id="UP000023152"/>
    </source>
</evidence>
<accession>X6NPB0</accession>
<reference evidence="2 3" key="1">
    <citation type="journal article" date="2013" name="Curr. Biol.">
        <title>The Genome of the Foraminiferan Reticulomyxa filosa.</title>
        <authorList>
            <person name="Glockner G."/>
            <person name="Hulsmann N."/>
            <person name="Schleicher M."/>
            <person name="Noegel A.A."/>
            <person name="Eichinger L."/>
            <person name="Gallinger C."/>
            <person name="Pawlowski J."/>
            <person name="Sierra R."/>
            <person name="Euteneuer U."/>
            <person name="Pillet L."/>
            <person name="Moustafa A."/>
            <person name="Platzer M."/>
            <person name="Groth M."/>
            <person name="Szafranski K."/>
            <person name="Schliwa M."/>
        </authorList>
    </citation>
    <scope>NUCLEOTIDE SEQUENCE [LARGE SCALE GENOMIC DNA]</scope>
</reference>
<protein>
    <submittedName>
        <fullName evidence="2">Uncharacterized protein</fullName>
    </submittedName>
</protein>
<feature type="region of interest" description="Disordered" evidence="1">
    <location>
        <begin position="68"/>
        <end position="87"/>
    </location>
</feature>
<gene>
    <name evidence="2" type="ORF">RFI_09605</name>
</gene>
<feature type="region of interest" description="Disordered" evidence="1">
    <location>
        <begin position="172"/>
        <end position="206"/>
    </location>
</feature>
<sequence length="275" mass="31326">MTSLSDMYPYNWAENFGLDDVAEVDDQFTNWYADITIPNYEPQHNTMGREMETEDTEDYFHKWNQELSSSSGTDSISGRQSSNENLGFGFDEQMNAEQGLNMCDMPFKTSLDQLRSPRGDCHAEDVPGLNKTSTNQYLSFGSASMLMSMSMSDHNWWLQNHKDNENCGEDTAMFPKGHATESRKRNFSTLKREEEEETMRSSDQSCETVQPMEFPLVNTNLIAEDVFAINSAEASQQHEADPAMTNKSNLLTSNVVEKSIGIKKPCFDNWEVWCT</sequence>
<dbReference type="Proteomes" id="UP000023152">
    <property type="component" value="Unassembled WGS sequence"/>
</dbReference>
<evidence type="ECO:0000256" key="1">
    <source>
        <dbReference type="SAM" id="MobiDB-lite"/>
    </source>
</evidence>
<keyword evidence="3" id="KW-1185">Reference proteome</keyword>
<dbReference type="Gene3D" id="2.30.30.40">
    <property type="entry name" value="SH3 Domains"/>
    <property type="match status" value="1"/>
</dbReference>
<comment type="caution">
    <text evidence="2">The sequence shown here is derived from an EMBL/GenBank/DDBJ whole genome shotgun (WGS) entry which is preliminary data.</text>
</comment>
<evidence type="ECO:0000313" key="2">
    <source>
        <dbReference type="EMBL" id="ETO27524.1"/>
    </source>
</evidence>